<evidence type="ECO:0000313" key="1">
    <source>
        <dbReference type="EMBL" id="KAH0455102.1"/>
    </source>
</evidence>
<evidence type="ECO:0000313" key="2">
    <source>
        <dbReference type="Proteomes" id="UP000775213"/>
    </source>
</evidence>
<accession>A0AAV7GI02</accession>
<keyword evidence="2" id="KW-1185">Reference proteome</keyword>
<gene>
    <name evidence="1" type="ORF">IEQ34_017026</name>
</gene>
<name>A0AAV7GI02_DENCH</name>
<comment type="caution">
    <text evidence="1">The sequence shown here is derived from an EMBL/GenBank/DDBJ whole genome shotgun (WGS) entry which is preliminary data.</text>
</comment>
<organism evidence="1 2">
    <name type="scientific">Dendrobium chrysotoxum</name>
    <name type="common">Orchid</name>
    <dbReference type="NCBI Taxonomy" id="161865"/>
    <lineage>
        <taxon>Eukaryota</taxon>
        <taxon>Viridiplantae</taxon>
        <taxon>Streptophyta</taxon>
        <taxon>Embryophyta</taxon>
        <taxon>Tracheophyta</taxon>
        <taxon>Spermatophyta</taxon>
        <taxon>Magnoliopsida</taxon>
        <taxon>Liliopsida</taxon>
        <taxon>Asparagales</taxon>
        <taxon>Orchidaceae</taxon>
        <taxon>Epidendroideae</taxon>
        <taxon>Malaxideae</taxon>
        <taxon>Dendrobiinae</taxon>
        <taxon>Dendrobium</taxon>
    </lineage>
</organism>
<sequence>MYVRTVEDRRRSLGVCAHKRRNAGVCTILHGLGLLFGHPLRTDNATLVGSHPTIALVLVVLDITKRYPDFVWIGPDNLGYVQSIVMEDFSSFFDDCKALGYDKKE</sequence>
<dbReference type="EMBL" id="JAGFBR010000015">
    <property type="protein sequence ID" value="KAH0455102.1"/>
    <property type="molecule type" value="Genomic_DNA"/>
</dbReference>
<reference evidence="1 2" key="1">
    <citation type="journal article" date="2021" name="Hortic Res">
        <title>Chromosome-scale assembly of the Dendrobium chrysotoxum genome enhances the understanding of orchid evolution.</title>
        <authorList>
            <person name="Zhang Y."/>
            <person name="Zhang G.Q."/>
            <person name="Zhang D."/>
            <person name="Liu X.D."/>
            <person name="Xu X.Y."/>
            <person name="Sun W.H."/>
            <person name="Yu X."/>
            <person name="Zhu X."/>
            <person name="Wang Z.W."/>
            <person name="Zhao X."/>
            <person name="Zhong W.Y."/>
            <person name="Chen H."/>
            <person name="Yin W.L."/>
            <person name="Huang T."/>
            <person name="Niu S.C."/>
            <person name="Liu Z.J."/>
        </authorList>
    </citation>
    <scope>NUCLEOTIDE SEQUENCE [LARGE SCALE GENOMIC DNA]</scope>
    <source>
        <strain evidence="1">Lindl</strain>
    </source>
</reference>
<proteinExistence type="predicted"/>
<protein>
    <submittedName>
        <fullName evidence="1">Uncharacterized protein</fullName>
    </submittedName>
</protein>
<dbReference type="Proteomes" id="UP000775213">
    <property type="component" value="Unassembled WGS sequence"/>
</dbReference>
<dbReference type="AlphaFoldDB" id="A0AAV7GI02"/>